<evidence type="ECO:0000313" key="4">
    <source>
        <dbReference type="EMBL" id="KRT56574.1"/>
    </source>
</evidence>
<dbReference type="EMBL" id="LDXT01000040">
    <property type="protein sequence ID" value="KRT56574.1"/>
    <property type="molecule type" value="Genomic_DNA"/>
</dbReference>
<protein>
    <recommendedName>
        <fullName evidence="8">DnaJ domain-containing protein</fullName>
    </recommendedName>
</protein>
<dbReference type="AlphaFoldDB" id="A0A0T5Z241"/>
<comment type="caution">
    <text evidence="4">The sequence shown here is derived from an EMBL/GenBank/DDBJ whole genome shotgun (WGS) entry which is preliminary data.</text>
</comment>
<evidence type="ECO:0000256" key="2">
    <source>
        <dbReference type="SAM" id="MobiDB-lite"/>
    </source>
</evidence>
<evidence type="ECO:0000313" key="5">
    <source>
        <dbReference type="EMBL" id="KRT56721.1"/>
    </source>
</evidence>
<name>A0A0T5Z241_9GAMM</name>
<feature type="transmembrane region" description="Helical" evidence="3">
    <location>
        <begin position="45"/>
        <end position="66"/>
    </location>
</feature>
<dbReference type="Proteomes" id="UP000051634">
    <property type="component" value="Unassembled WGS sequence"/>
</dbReference>
<reference evidence="6 7" key="1">
    <citation type="submission" date="2015-11" db="EMBL/GenBank/DDBJ databases">
        <title>The genome of Candidatus Endoriftia persephone in Ridgeia piscesae and population structure of the North Eastern Pacific vestimentiferan symbionts.</title>
        <authorList>
            <person name="Perez M."/>
            <person name="Juniper K.S."/>
        </authorList>
    </citation>
    <scope>NUCLEOTIDE SEQUENCE [LARGE SCALE GENOMIC DNA]</scope>
    <source>
        <strain evidence="5">Ind10</strain>
        <strain evidence="4">Ind11</strain>
    </source>
</reference>
<accession>A0A0T5Z241</accession>
<keyword evidence="3" id="KW-1133">Transmembrane helix</keyword>
<organism evidence="4 7">
    <name type="scientific">endosymbiont of Ridgeia piscesae</name>
    <dbReference type="NCBI Taxonomy" id="54398"/>
    <lineage>
        <taxon>Bacteria</taxon>
        <taxon>Pseudomonadati</taxon>
        <taxon>Pseudomonadota</taxon>
        <taxon>Gammaproteobacteria</taxon>
        <taxon>sulfur-oxidizing symbionts</taxon>
    </lineage>
</organism>
<keyword evidence="3" id="KW-0812">Transmembrane</keyword>
<dbReference type="Gene3D" id="1.10.287.110">
    <property type="entry name" value="DnaJ domain"/>
    <property type="match status" value="1"/>
</dbReference>
<gene>
    <name evidence="4" type="ORF">Ga0074115_1574</name>
    <name evidence="5" type="ORF">Ga0076813_10165</name>
</gene>
<feature type="region of interest" description="Disordered" evidence="2">
    <location>
        <begin position="134"/>
        <end position="162"/>
    </location>
</feature>
<keyword evidence="3" id="KW-0472">Membrane</keyword>
<evidence type="ECO:0008006" key="8">
    <source>
        <dbReference type="Google" id="ProtNLM"/>
    </source>
</evidence>
<evidence type="ECO:0000256" key="1">
    <source>
        <dbReference type="ARBA" id="ARBA00023186"/>
    </source>
</evidence>
<feature type="compositionally biased region" description="Basic and acidic residues" evidence="2">
    <location>
        <begin position="134"/>
        <end position="158"/>
    </location>
</feature>
<evidence type="ECO:0000313" key="7">
    <source>
        <dbReference type="Proteomes" id="UP000051634"/>
    </source>
</evidence>
<evidence type="ECO:0000313" key="6">
    <source>
        <dbReference type="Proteomes" id="UP000051276"/>
    </source>
</evidence>
<dbReference type="EMBL" id="LMXI01000678">
    <property type="protein sequence ID" value="KRT56721.1"/>
    <property type="molecule type" value="Genomic_DNA"/>
</dbReference>
<dbReference type="InterPro" id="IPR036869">
    <property type="entry name" value="J_dom_sf"/>
</dbReference>
<feature type="transmembrane region" description="Helical" evidence="3">
    <location>
        <begin position="20"/>
        <end position="39"/>
    </location>
</feature>
<evidence type="ECO:0000256" key="3">
    <source>
        <dbReference type="SAM" id="Phobius"/>
    </source>
</evidence>
<dbReference type="SUPFAM" id="SSF46565">
    <property type="entry name" value="Chaperone J-domain"/>
    <property type="match status" value="1"/>
</dbReference>
<proteinExistence type="predicted"/>
<dbReference type="STRING" id="54398.Ga0074115_1574"/>
<keyword evidence="1" id="KW-0143">Chaperone</keyword>
<dbReference type="Proteomes" id="UP000051276">
    <property type="component" value="Unassembled WGS sequence"/>
</dbReference>
<keyword evidence="7" id="KW-1185">Reference proteome</keyword>
<sequence length="226" mass="25802">MNGAILNGELAMSQGASTIFNFFIGALYLIGFIVALGVIGKVLEWLSYVVASACNYLTDAVSTAIIRMLQRAMSYGLQLIQLAYGAISAPIKRIAVECWLALQERLKLWQLYWQYGRDEFRSFRSFCRYMRGEGDDREQEEHESEKEQERERKRETPSPEKPANAYKDALLLLGFGETESLDLALLKKRHRELISRVHPDKGCPTPILAQQINDAVKLVKQKRGWK</sequence>